<keyword evidence="11 17" id="KW-1133">Transmembrane helix</keyword>
<dbReference type="EC" id="7.1.1.2" evidence="4 17"/>
<evidence type="ECO:0000256" key="17">
    <source>
        <dbReference type="RuleBase" id="RU003297"/>
    </source>
</evidence>
<accession>A0A2D1GRQ9</accession>
<organism evidence="19">
    <name type="scientific">Calanus glacialis</name>
    <name type="common">Copepod</name>
    <dbReference type="NCBI Taxonomy" id="113644"/>
    <lineage>
        <taxon>Eukaryota</taxon>
        <taxon>Metazoa</taxon>
        <taxon>Ecdysozoa</taxon>
        <taxon>Arthropoda</taxon>
        <taxon>Crustacea</taxon>
        <taxon>Multicrustacea</taxon>
        <taxon>Hexanauplia</taxon>
        <taxon>Copepoda</taxon>
        <taxon>Calanoida</taxon>
        <taxon>Calanidae</taxon>
        <taxon>Calanus</taxon>
    </lineage>
</organism>
<evidence type="ECO:0000256" key="16">
    <source>
        <dbReference type="ARBA" id="ARBA00049551"/>
    </source>
</evidence>
<evidence type="ECO:0000256" key="7">
    <source>
        <dbReference type="ARBA" id="ARBA00022660"/>
    </source>
</evidence>
<keyword evidence="14 17" id="KW-0496">Mitochondrion</keyword>
<evidence type="ECO:0000256" key="5">
    <source>
        <dbReference type="ARBA" id="ARBA00021006"/>
    </source>
</evidence>
<evidence type="ECO:0000256" key="2">
    <source>
        <dbReference type="ARBA" id="ARBA00004225"/>
    </source>
</evidence>
<feature type="transmembrane region" description="Helical" evidence="17">
    <location>
        <begin position="330"/>
        <end position="352"/>
    </location>
</feature>
<sequence>MMKILTLSVLIVCAPLSVQIMLLSSMPVLLSSALAVVGSLNYLALMNYDMVTVSLLVMTFWVTLLMKFSQFQARMSNSLYTLFLVLSLSLVLSFSTNNIIMFYFFFEWSLLPIFMIIIGWGYQMERLKASLFILFYTLFASLPLLIVIINTVIMSHTSYMYMYVCTATPAIMNSLPTIMLIGAFLVKFPMFFVHQWLPKAHVEAPVGGSMILAGVLLKLGGYGMIRVSVFLGPLSMAAKVLIISLVGGGMLAATCVSFSDLKVMIAYSSVVHMALIILGIISVSSWGVNGAMIIMVAHGICSSGMFSSANMMYERSHSRNLVQNKGMLNLFPAMSMLWFMLCVANFGGPFTYNLLGEILLIVNLITLSAPLLIGVAMISFFSAAYSLILYSSTQQGSLLNGSFSMSNISHREMLIMISHVFPLFMLLLSPSLI</sequence>
<keyword evidence="15 17" id="KW-0472">Membrane</keyword>
<dbReference type="GO" id="GO:0008137">
    <property type="term" value="F:NADH dehydrogenase (ubiquinone) activity"/>
    <property type="evidence" value="ECO:0007669"/>
    <property type="project" value="UniProtKB-UniRule"/>
</dbReference>
<comment type="subcellular location">
    <subcellularLocation>
        <location evidence="2 17">Mitochondrion membrane</location>
        <topology evidence="2 17">Multi-pass membrane protein</topology>
    </subcellularLocation>
</comment>
<comment type="catalytic activity">
    <reaction evidence="16 17">
        <text>a ubiquinone + NADH + 5 H(+)(in) = a ubiquinol + NAD(+) + 4 H(+)(out)</text>
        <dbReference type="Rhea" id="RHEA:29091"/>
        <dbReference type="Rhea" id="RHEA-COMP:9565"/>
        <dbReference type="Rhea" id="RHEA-COMP:9566"/>
        <dbReference type="ChEBI" id="CHEBI:15378"/>
        <dbReference type="ChEBI" id="CHEBI:16389"/>
        <dbReference type="ChEBI" id="CHEBI:17976"/>
        <dbReference type="ChEBI" id="CHEBI:57540"/>
        <dbReference type="ChEBI" id="CHEBI:57945"/>
        <dbReference type="EC" id="7.1.1.2"/>
    </reaction>
</comment>
<dbReference type="GO" id="GO:0003954">
    <property type="term" value="F:NADH dehydrogenase activity"/>
    <property type="evidence" value="ECO:0007669"/>
    <property type="project" value="TreeGrafter"/>
</dbReference>
<feature type="transmembrane region" description="Helical" evidence="17">
    <location>
        <begin position="206"/>
        <end position="225"/>
    </location>
</feature>
<evidence type="ECO:0000256" key="8">
    <source>
        <dbReference type="ARBA" id="ARBA00022692"/>
    </source>
</evidence>
<evidence type="ECO:0000256" key="14">
    <source>
        <dbReference type="ARBA" id="ARBA00023128"/>
    </source>
</evidence>
<feature type="transmembrane region" description="Helical" evidence="17">
    <location>
        <begin position="265"/>
        <end position="284"/>
    </location>
</feature>
<dbReference type="PANTHER" id="PTHR43507:SF20">
    <property type="entry name" value="NADH-UBIQUINONE OXIDOREDUCTASE CHAIN 4"/>
    <property type="match status" value="1"/>
</dbReference>
<feature type="transmembrane region" description="Helical" evidence="17">
    <location>
        <begin position="78"/>
        <end position="94"/>
    </location>
</feature>
<dbReference type="EMBL" id="MG001884">
    <property type="protein sequence ID" value="ATN95394.1"/>
    <property type="molecule type" value="Genomic_DNA"/>
</dbReference>
<gene>
    <name evidence="19" type="primary">ND4</name>
</gene>
<keyword evidence="6 17" id="KW-0813">Transport</keyword>
<dbReference type="GO" id="GO:0048039">
    <property type="term" value="F:ubiquinone binding"/>
    <property type="evidence" value="ECO:0007669"/>
    <property type="project" value="TreeGrafter"/>
</dbReference>
<keyword evidence="9" id="KW-1278">Translocase</keyword>
<comment type="function">
    <text evidence="17">Core subunit of the mitochondrial membrane respiratory chain NADH dehydrogenase (Complex I) which catalyzes electron transfer from NADH through the respiratory chain, using ubiquinone as an electron acceptor. Essential for the catalytic activity and assembly of complex I.</text>
</comment>
<evidence type="ECO:0000256" key="15">
    <source>
        <dbReference type="ARBA" id="ARBA00023136"/>
    </source>
</evidence>
<dbReference type="GO" id="GO:0042773">
    <property type="term" value="P:ATP synthesis coupled electron transport"/>
    <property type="evidence" value="ECO:0007669"/>
    <property type="project" value="InterPro"/>
</dbReference>
<proteinExistence type="inferred from homology"/>
<geneLocation type="mitochondrion" evidence="19"/>
<evidence type="ECO:0000256" key="3">
    <source>
        <dbReference type="ARBA" id="ARBA00009025"/>
    </source>
</evidence>
<keyword evidence="10 17" id="KW-0249">Electron transport</keyword>
<protein>
    <recommendedName>
        <fullName evidence="5 17">NADH-ubiquinone oxidoreductase chain 4</fullName>
        <ecNumber evidence="4 17">7.1.1.2</ecNumber>
    </recommendedName>
</protein>
<feature type="domain" description="NADH:quinone oxidoreductase/Mrp antiporter transmembrane" evidence="18">
    <location>
        <begin position="97"/>
        <end position="379"/>
    </location>
</feature>
<feature type="transmembrane region" description="Helical" evidence="17">
    <location>
        <begin position="100"/>
        <end position="122"/>
    </location>
</feature>
<keyword evidence="12 17" id="KW-0520">NAD</keyword>
<reference evidence="19" key="1">
    <citation type="journal article" date="2017" name="Sci. Rep.">
        <title>Mitochondrial genomes of the key zooplankton copepods Arctic Calanus glacialis and North Atlantic Calanus finmarchicus with the longest crustacean non-coding regions.</title>
        <authorList>
            <person name="Weydmann A."/>
            <person name="Przylucka A."/>
            <person name="Lubosny M."/>
            <person name="Walczynska K.S."/>
            <person name="Serrao E.A."/>
            <person name="Pearson G.A."/>
            <person name="Burzynski A."/>
        </authorList>
    </citation>
    <scope>NUCLEOTIDE SEQUENCE</scope>
</reference>
<feature type="transmembrane region" description="Helical" evidence="17">
    <location>
        <begin position="358"/>
        <end position="391"/>
    </location>
</feature>
<dbReference type="AlphaFoldDB" id="A0A2D1GRQ9"/>
<evidence type="ECO:0000256" key="6">
    <source>
        <dbReference type="ARBA" id="ARBA00022448"/>
    </source>
</evidence>
<evidence type="ECO:0000256" key="4">
    <source>
        <dbReference type="ARBA" id="ARBA00012944"/>
    </source>
</evidence>
<comment type="similarity">
    <text evidence="3 17">Belongs to the complex I subunit 4 family.</text>
</comment>
<name>A0A2D1GRQ9_CALGL</name>
<evidence type="ECO:0000256" key="9">
    <source>
        <dbReference type="ARBA" id="ARBA00022967"/>
    </source>
</evidence>
<feature type="transmembrane region" description="Helical" evidence="17">
    <location>
        <begin position="45"/>
        <end position="66"/>
    </location>
</feature>
<feature type="transmembrane region" description="Helical" evidence="17">
    <location>
        <begin position="129"/>
        <end position="154"/>
    </location>
</feature>
<feature type="transmembrane region" description="Helical" evidence="17">
    <location>
        <begin position="237"/>
        <end position="258"/>
    </location>
</feature>
<keyword evidence="13 17" id="KW-0830">Ubiquinone</keyword>
<dbReference type="GO" id="GO:0031966">
    <property type="term" value="C:mitochondrial membrane"/>
    <property type="evidence" value="ECO:0007669"/>
    <property type="project" value="UniProtKB-SubCell"/>
</dbReference>
<evidence type="ECO:0000256" key="10">
    <source>
        <dbReference type="ARBA" id="ARBA00022982"/>
    </source>
</evidence>
<dbReference type="PANTHER" id="PTHR43507">
    <property type="entry name" value="NADH-UBIQUINONE OXIDOREDUCTASE CHAIN 4"/>
    <property type="match status" value="1"/>
</dbReference>
<evidence type="ECO:0000256" key="1">
    <source>
        <dbReference type="ARBA" id="ARBA00003257"/>
    </source>
</evidence>
<feature type="transmembrane region" description="Helical" evidence="17">
    <location>
        <begin position="160"/>
        <end position="186"/>
    </location>
</feature>
<evidence type="ECO:0000256" key="12">
    <source>
        <dbReference type="ARBA" id="ARBA00023027"/>
    </source>
</evidence>
<dbReference type="PRINTS" id="PR01437">
    <property type="entry name" value="NUOXDRDTASE4"/>
</dbReference>
<dbReference type="GO" id="GO:0015990">
    <property type="term" value="P:electron transport coupled proton transport"/>
    <property type="evidence" value="ECO:0007669"/>
    <property type="project" value="TreeGrafter"/>
</dbReference>
<evidence type="ECO:0000256" key="13">
    <source>
        <dbReference type="ARBA" id="ARBA00023075"/>
    </source>
</evidence>
<comment type="function">
    <text evidence="1">Core subunit of the mitochondrial membrane respiratory chain NADH dehydrogenase (Complex I) that is believed to belong to the minimal assembly required for catalysis. Complex I functions in the transfer of electrons from NADH to the respiratory chain. The immediate electron acceptor for the enzyme is believed to be ubiquinone.</text>
</comment>
<dbReference type="Pfam" id="PF00361">
    <property type="entry name" value="Proton_antipo_M"/>
    <property type="match status" value="1"/>
</dbReference>
<keyword evidence="7 17" id="KW-0679">Respiratory chain</keyword>
<dbReference type="InterPro" id="IPR003918">
    <property type="entry name" value="NADH_UbQ_OxRdtase"/>
</dbReference>
<feature type="transmembrane region" description="Helical" evidence="17">
    <location>
        <begin position="290"/>
        <end position="309"/>
    </location>
</feature>
<dbReference type="InterPro" id="IPR001750">
    <property type="entry name" value="ND/Mrp_TM"/>
</dbReference>
<evidence type="ECO:0000256" key="11">
    <source>
        <dbReference type="ARBA" id="ARBA00022989"/>
    </source>
</evidence>
<keyword evidence="8 17" id="KW-0812">Transmembrane</keyword>
<evidence type="ECO:0000313" key="19">
    <source>
        <dbReference type="EMBL" id="ATN95394.1"/>
    </source>
</evidence>
<evidence type="ECO:0000259" key="18">
    <source>
        <dbReference type="Pfam" id="PF00361"/>
    </source>
</evidence>